<protein>
    <submittedName>
        <fullName evidence="2">Uncharacterized protein</fullName>
    </submittedName>
</protein>
<sequence>MRDIAQHRSRHSIVDFLDSTQWIPGLQLTKNTVFRAVFVRIGGIPPACPKPPNQECRRSAKEKIPEEYAPQQRSERFIIADGCDERPQPSAQNHPPEGSRVAMLGAVD</sequence>
<feature type="region of interest" description="Disordered" evidence="1">
    <location>
        <begin position="83"/>
        <end position="108"/>
    </location>
</feature>
<reference evidence="2 3" key="1">
    <citation type="submission" date="2019-02" db="EMBL/GenBank/DDBJ databases">
        <title>Deep-cultivation of Planctomycetes and their phenomic and genomic characterization uncovers novel biology.</title>
        <authorList>
            <person name="Wiegand S."/>
            <person name="Jogler M."/>
            <person name="Boedeker C."/>
            <person name="Pinto D."/>
            <person name="Vollmers J."/>
            <person name="Rivas-Marin E."/>
            <person name="Kohn T."/>
            <person name="Peeters S.H."/>
            <person name="Heuer A."/>
            <person name="Rast P."/>
            <person name="Oberbeckmann S."/>
            <person name="Bunk B."/>
            <person name="Jeske O."/>
            <person name="Meyerdierks A."/>
            <person name="Storesund J.E."/>
            <person name="Kallscheuer N."/>
            <person name="Luecker S."/>
            <person name="Lage O.M."/>
            <person name="Pohl T."/>
            <person name="Merkel B.J."/>
            <person name="Hornburger P."/>
            <person name="Mueller R.-W."/>
            <person name="Bruemmer F."/>
            <person name="Labrenz M."/>
            <person name="Spormann A.M."/>
            <person name="Op den Camp H."/>
            <person name="Overmann J."/>
            <person name="Amann R."/>
            <person name="Jetten M.S.M."/>
            <person name="Mascher T."/>
            <person name="Medema M.H."/>
            <person name="Devos D.P."/>
            <person name="Kaster A.-K."/>
            <person name="Ovreas L."/>
            <person name="Rohde M."/>
            <person name="Galperin M.Y."/>
            <person name="Jogler C."/>
        </authorList>
    </citation>
    <scope>NUCLEOTIDE SEQUENCE [LARGE SCALE GENOMIC DNA]</scope>
    <source>
        <strain evidence="2 3">K22_7</strain>
    </source>
</reference>
<proteinExistence type="predicted"/>
<dbReference type="EMBL" id="CP036525">
    <property type="protein sequence ID" value="QDT02301.1"/>
    <property type="molecule type" value="Genomic_DNA"/>
</dbReference>
<evidence type="ECO:0000313" key="2">
    <source>
        <dbReference type="EMBL" id="QDT02301.1"/>
    </source>
</evidence>
<name>A0A517N5B1_9BACT</name>
<evidence type="ECO:0000256" key="1">
    <source>
        <dbReference type="SAM" id="MobiDB-lite"/>
    </source>
</evidence>
<dbReference type="AlphaFoldDB" id="A0A517N5B1"/>
<gene>
    <name evidence="2" type="ORF">K227x_06770</name>
</gene>
<accession>A0A517N5B1</accession>
<dbReference type="KEGG" id="rlc:K227x_06770"/>
<organism evidence="2 3">
    <name type="scientific">Rubripirellula lacrimiformis</name>
    <dbReference type="NCBI Taxonomy" id="1930273"/>
    <lineage>
        <taxon>Bacteria</taxon>
        <taxon>Pseudomonadati</taxon>
        <taxon>Planctomycetota</taxon>
        <taxon>Planctomycetia</taxon>
        <taxon>Pirellulales</taxon>
        <taxon>Pirellulaceae</taxon>
        <taxon>Rubripirellula</taxon>
    </lineage>
</organism>
<dbReference type="Proteomes" id="UP000318538">
    <property type="component" value="Chromosome"/>
</dbReference>
<keyword evidence="3" id="KW-1185">Reference proteome</keyword>
<evidence type="ECO:0000313" key="3">
    <source>
        <dbReference type="Proteomes" id="UP000318538"/>
    </source>
</evidence>